<dbReference type="Proteomes" id="UP001597180">
    <property type="component" value="Unassembled WGS sequence"/>
</dbReference>
<proteinExistence type="inferred from homology"/>
<evidence type="ECO:0000256" key="3">
    <source>
        <dbReference type="ARBA" id="ARBA00023125"/>
    </source>
</evidence>
<dbReference type="PANTHER" id="PTHR30126:SF64">
    <property type="entry name" value="HTH-TYPE TRANSCRIPTIONAL REGULATOR CITR"/>
    <property type="match status" value="1"/>
</dbReference>
<keyword evidence="4" id="KW-0804">Transcription</keyword>
<dbReference type="InterPro" id="IPR036390">
    <property type="entry name" value="WH_DNA-bd_sf"/>
</dbReference>
<comment type="caution">
    <text evidence="6">The sequence shown here is derived from an EMBL/GenBank/DDBJ whole genome shotgun (WGS) entry which is preliminary data.</text>
</comment>
<evidence type="ECO:0000256" key="1">
    <source>
        <dbReference type="ARBA" id="ARBA00009437"/>
    </source>
</evidence>
<protein>
    <submittedName>
        <fullName evidence="6">LysR family transcriptional regulator</fullName>
    </submittedName>
</protein>
<dbReference type="InterPro" id="IPR036388">
    <property type="entry name" value="WH-like_DNA-bd_sf"/>
</dbReference>
<sequence length="297" mass="33790">MIANLELYRAFYWTAKEQNLSRAAERLYITQPSVSHAIKQLETELAVTLFYRGAKGVRLSEEGQLLFTQVEQAFQFIESGERQIAEFNNLTRGELRLGSSDSLCKYFLLPSLGRFCNDFPQIRLDLVHGTTPEIIQHVKEGRIDFGIVRMPVEDSSLKVFETITVQDCFVAGPRYFPLAQQELSLTELTAYPLILFSRNSSSRRFIQDFGQAHGVAIEPEIELASVDLLIEFAKAGLGISFVTKQFVQAELEAGKLAEIKLKERIPERKIGIALLKNRRLSAATRTFFEQYLHVETF</sequence>
<dbReference type="Pfam" id="PF03466">
    <property type="entry name" value="LysR_substrate"/>
    <property type="match status" value="1"/>
</dbReference>
<dbReference type="SUPFAM" id="SSF53850">
    <property type="entry name" value="Periplasmic binding protein-like II"/>
    <property type="match status" value="1"/>
</dbReference>
<dbReference type="RefSeq" id="WP_345594524.1">
    <property type="nucleotide sequence ID" value="NZ_BAABJG010000055.1"/>
</dbReference>
<dbReference type="SUPFAM" id="SSF46785">
    <property type="entry name" value="Winged helix' DNA-binding domain"/>
    <property type="match status" value="1"/>
</dbReference>
<evidence type="ECO:0000259" key="5">
    <source>
        <dbReference type="PROSITE" id="PS50931"/>
    </source>
</evidence>
<dbReference type="Pfam" id="PF00126">
    <property type="entry name" value="HTH_1"/>
    <property type="match status" value="1"/>
</dbReference>
<gene>
    <name evidence="6" type="ORF">ACFQ4B_06950</name>
</gene>
<keyword evidence="2" id="KW-0805">Transcription regulation</keyword>
<accession>A0ABW3UHR2</accession>
<keyword evidence="3" id="KW-0238">DNA-binding</keyword>
<dbReference type="PANTHER" id="PTHR30126">
    <property type="entry name" value="HTH-TYPE TRANSCRIPTIONAL REGULATOR"/>
    <property type="match status" value="1"/>
</dbReference>
<evidence type="ECO:0000313" key="6">
    <source>
        <dbReference type="EMBL" id="MFD1219849.1"/>
    </source>
</evidence>
<keyword evidence="7" id="KW-1185">Reference proteome</keyword>
<evidence type="ECO:0000256" key="4">
    <source>
        <dbReference type="ARBA" id="ARBA00023163"/>
    </source>
</evidence>
<dbReference type="Gene3D" id="1.10.10.10">
    <property type="entry name" value="Winged helix-like DNA-binding domain superfamily/Winged helix DNA-binding domain"/>
    <property type="match status" value="1"/>
</dbReference>
<dbReference type="InterPro" id="IPR005119">
    <property type="entry name" value="LysR_subst-bd"/>
</dbReference>
<dbReference type="EMBL" id="JBHTLU010000012">
    <property type="protein sequence ID" value="MFD1219849.1"/>
    <property type="molecule type" value="Genomic_DNA"/>
</dbReference>
<evidence type="ECO:0000256" key="2">
    <source>
        <dbReference type="ARBA" id="ARBA00023015"/>
    </source>
</evidence>
<reference evidence="7" key="1">
    <citation type="journal article" date="2019" name="Int. J. Syst. Evol. Microbiol.">
        <title>The Global Catalogue of Microorganisms (GCM) 10K type strain sequencing project: providing services to taxonomists for standard genome sequencing and annotation.</title>
        <authorList>
            <consortium name="The Broad Institute Genomics Platform"/>
            <consortium name="The Broad Institute Genome Sequencing Center for Infectious Disease"/>
            <person name="Wu L."/>
            <person name="Ma J."/>
        </authorList>
    </citation>
    <scope>NUCLEOTIDE SEQUENCE [LARGE SCALE GENOMIC DNA]</scope>
    <source>
        <strain evidence="7">CCUG 53270</strain>
    </source>
</reference>
<dbReference type="PROSITE" id="PS50931">
    <property type="entry name" value="HTH_LYSR"/>
    <property type="match status" value="1"/>
</dbReference>
<dbReference type="CDD" id="cd05466">
    <property type="entry name" value="PBP2_LTTR_substrate"/>
    <property type="match status" value="1"/>
</dbReference>
<name>A0ABW3UHR2_9BACL</name>
<evidence type="ECO:0000313" key="7">
    <source>
        <dbReference type="Proteomes" id="UP001597180"/>
    </source>
</evidence>
<dbReference type="InterPro" id="IPR000847">
    <property type="entry name" value="LysR_HTH_N"/>
</dbReference>
<dbReference type="PRINTS" id="PR00039">
    <property type="entry name" value="HTHLYSR"/>
</dbReference>
<comment type="similarity">
    <text evidence="1">Belongs to the LysR transcriptional regulatory family.</text>
</comment>
<dbReference type="Gene3D" id="3.40.190.290">
    <property type="match status" value="1"/>
</dbReference>
<feature type="domain" description="HTH lysR-type" evidence="5">
    <location>
        <begin position="1"/>
        <end position="60"/>
    </location>
</feature>
<organism evidence="6 7">
    <name type="scientific">Paenibacillus vulneris</name>
    <dbReference type="NCBI Taxonomy" id="1133364"/>
    <lineage>
        <taxon>Bacteria</taxon>
        <taxon>Bacillati</taxon>
        <taxon>Bacillota</taxon>
        <taxon>Bacilli</taxon>
        <taxon>Bacillales</taxon>
        <taxon>Paenibacillaceae</taxon>
        <taxon>Paenibacillus</taxon>
    </lineage>
</organism>